<organism evidence="1 2">
    <name type="scientific">Nephila pilipes</name>
    <name type="common">Giant wood spider</name>
    <name type="synonym">Nephila maculata</name>
    <dbReference type="NCBI Taxonomy" id="299642"/>
    <lineage>
        <taxon>Eukaryota</taxon>
        <taxon>Metazoa</taxon>
        <taxon>Ecdysozoa</taxon>
        <taxon>Arthropoda</taxon>
        <taxon>Chelicerata</taxon>
        <taxon>Arachnida</taxon>
        <taxon>Araneae</taxon>
        <taxon>Araneomorphae</taxon>
        <taxon>Entelegynae</taxon>
        <taxon>Araneoidea</taxon>
        <taxon>Nephilidae</taxon>
        <taxon>Nephila</taxon>
    </lineage>
</organism>
<dbReference type="EMBL" id="BMAW01000837">
    <property type="protein sequence ID" value="GFS70937.1"/>
    <property type="molecule type" value="Genomic_DNA"/>
</dbReference>
<comment type="caution">
    <text evidence="1">The sequence shown here is derived from an EMBL/GenBank/DDBJ whole genome shotgun (WGS) entry which is preliminary data.</text>
</comment>
<proteinExistence type="predicted"/>
<sequence length="19" mass="2211">DHQLFSFPLSSSSQESDNW</sequence>
<accession>A0A8X6MPC9</accession>
<feature type="non-terminal residue" evidence="1">
    <location>
        <position position="1"/>
    </location>
</feature>
<name>A0A8X6MPC9_NEPPI</name>
<dbReference type="Proteomes" id="UP000887013">
    <property type="component" value="Unassembled WGS sequence"/>
</dbReference>
<dbReference type="AlphaFoldDB" id="A0A8X6MPC9"/>
<evidence type="ECO:0000313" key="1">
    <source>
        <dbReference type="EMBL" id="GFS70937.1"/>
    </source>
</evidence>
<protein>
    <submittedName>
        <fullName evidence="1">Uncharacterized protein</fullName>
    </submittedName>
</protein>
<keyword evidence="2" id="KW-1185">Reference proteome</keyword>
<gene>
    <name evidence="1" type="ORF">NPIL_149141</name>
</gene>
<evidence type="ECO:0000313" key="2">
    <source>
        <dbReference type="Proteomes" id="UP000887013"/>
    </source>
</evidence>
<reference evidence="1" key="1">
    <citation type="submission" date="2020-08" db="EMBL/GenBank/DDBJ databases">
        <title>Multicomponent nature underlies the extraordinary mechanical properties of spider dragline silk.</title>
        <authorList>
            <person name="Kono N."/>
            <person name="Nakamura H."/>
            <person name="Mori M."/>
            <person name="Yoshida Y."/>
            <person name="Ohtoshi R."/>
            <person name="Malay A.D."/>
            <person name="Moran D.A.P."/>
            <person name="Tomita M."/>
            <person name="Numata K."/>
            <person name="Arakawa K."/>
        </authorList>
    </citation>
    <scope>NUCLEOTIDE SEQUENCE</scope>
</reference>